<protein>
    <submittedName>
        <fullName evidence="2">GTP-binding protein</fullName>
    </submittedName>
</protein>
<dbReference type="PANTHER" id="PTHR13748:SF62">
    <property type="entry name" value="COBW DOMAIN-CONTAINING PROTEIN"/>
    <property type="match status" value="1"/>
</dbReference>
<organism evidence="2 3">
    <name type="scientific">Peribacillus frigoritolerans</name>
    <dbReference type="NCBI Taxonomy" id="450367"/>
    <lineage>
        <taxon>Bacteria</taxon>
        <taxon>Bacillati</taxon>
        <taxon>Bacillota</taxon>
        <taxon>Bacilli</taxon>
        <taxon>Bacillales</taxon>
        <taxon>Bacillaceae</taxon>
        <taxon>Peribacillus</taxon>
    </lineage>
</organism>
<evidence type="ECO:0000313" key="2">
    <source>
        <dbReference type="EMBL" id="MDM5284988.1"/>
    </source>
</evidence>
<evidence type="ECO:0000313" key="3">
    <source>
        <dbReference type="Proteomes" id="UP001238973"/>
    </source>
</evidence>
<dbReference type="InterPro" id="IPR003495">
    <property type="entry name" value="CobW/HypB/UreG_nucleotide-bd"/>
</dbReference>
<dbReference type="InterPro" id="IPR051316">
    <property type="entry name" value="Zinc-reg_GTPase_activator"/>
</dbReference>
<reference evidence="2" key="1">
    <citation type="submission" date="2023-06" db="EMBL/GenBank/DDBJ databases">
        <title>Comparative genomics of Bacillaceae isolates and their secondary metabolite potential.</title>
        <authorList>
            <person name="Song L."/>
            <person name="Nielsen L.J."/>
            <person name="Mohite O."/>
            <person name="Xu X."/>
            <person name="Weber T."/>
            <person name="Kovacs A.T."/>
        </authorList>
    </citation>
    <scope>NUCLEOTIDE SEQUENCE</scope>
    <source>
        <strain evidence="2">G1S1</strain>
    </source>
</reference>
<dbReference type="InterPro" id="IPR027417">
    <property type="entry name" value="P-loop_NTPase"/>
</dbReference>
<name>A0AAJ1QPA7_9BACI</name>
<dbReference type="AlphaFoldDB" id="A0AAJ1QPA7"/>
<evidence type="ECO:0000259" key="1">
    <source>
        <dbReference type="Pfam" id="PF02492"/>
    </source>
</evidence>
<dbReference type="GO" id="GO:0005737">
    <property type="term" value="C:cytoplasm"/>
    <property type="evidence" value="ECO:0007669"/>
    <property type="project" value="TreeGrafter"/>
</dbReference>
<proteinExistence type="predicted"/>
<dbReference type="Gene3D" id="3.40.50.300">
    <property type="entry name" value="P-loop containing nucleotide triphosphate hydrolases"/>
    <property type="match status" value="1"/>
</dbReference>
<dbReference type="Pfam" id="PF02492">
    <property type="entry name" value="cobW"/>
    <property type="match status" value="1"/>
</dbReference>
<sequence>MKKIPIYIISGFLGSGKTTLLTHILEYYKTKNIKPAIVLNELGKVNVELHLFGDEHVFELLNGCICCTIQDVLRTTLTTLLDSHVKKPIDVLFIEGTGCC</sequence>
<dbReference type="Proteomes" id="UP001238973">
    <property type="component" value="Unassembled WGS sequence"/>
</dbReference>
<dbReference type="EMBL" id="JAUCFI010000003">
    <property type="protein sequence ID" value="MDM5284988.1"/>
    <property type="molecule type" value="Genomic_DNA"/>
</dbReference>
<gene>
    <name evidence="2" type="ORF">QUF85_17050</name>
</gene>
<dbReference type="RefSeq" id="WP_289350264.1">
    <property type="nucleotide sequence ID" value="NZ_JAUCFI010000003.1"/>
</dbReference>
<dbReference type="SUPFAM" id="SSF52540">
    <property type="entry name" value="P-loop containing nucleoside triphosphate hydrolases"/>
    <property type="match status" value="1"/>
</dbReference>
<feature type="domain" description="CobW/HypB/UreG nucleotide-binding" evidence="1">
    <location>
        <begin position="5"/>
        <end position="99"/>
    </location>
</feature>
<comment type="caution">
    <text evidence="2">The sequence shown here is derived from an EMBL/GenBank/DDBJ whole genome shotgun (WGS) entry which is preliminary data.</text>
</comment>
<dbReference type="PANTHER" id="PTHR13748">
    <property type="entry name" value="COBW-RELATED"/>
    <property type="match status" value="1"/>
</dbReference>
<accession>A0AAJ1QPA7</accession>